<dbReference type="InterPro" id="IPR013320">
    <property type="entry name" value="ConA-like_dom_sf"/>
</dbReference>
<dbReference type="EMBL" id="KE344055">
    <property type="protein sequence ID" value="EXB51824.1"/>
    <property type="molecule type" value="Genomic_DNA"/>
</dbReference>
<dbReference type="SUPFAM" id="SSF49899">
    <property type="entry name" value="Concanavalin A-like lectins/glucanases"/>
    <property type="match status" value="1"/>
</dbReference>
<dbReference type="eggNOG" id="KOG1121">
    <property type="taxonomic scope" value="Eukaryota"/>
</dbReference>
<feature type="compositionally biased region" description="Polar residues" evidence="3">
    <location>
        <begin position="430"/>
        <end position="446"/>
    </location>
</feature>
<feature type="compositionally biased region" description="Basic and acidic residues" evidence="3">
    <location>
        <begin position="15"/>
        <end position="24"/>
    </location>
</feature>
<feature type="region of interest" description="Disordered" evidence="3">
    <location>
        <begin position="660"/>
        <end position="727"/>
    </location>
</feature>
<comment type="subcellular location">
    <subcellularLocation>
        <location evidence="1">Nucleus</location>
    </subcellularLocation>
</comment>
<dbReference type="eggNOG" id="KOG2242">
    <property type="taxonomic scope" value="Eukaryota"/>
</dbReference>
<dbReference type="STRING" id="981085.W9QRQ9"/>
<dbReference type="SUPFAM" id="SSF52540">
    <property type="entry name" value="P-loop containing nucleoside triphosphate hydrolases"/>
    <property type="match status" value="1"/>
</dbReference>
<accession>W9QRQ9</accession>
<dbReference type="SUPFAM" id="SSF53098">
    <property type="entry name" value="Ribonuclease H-like"/>
    <property type="match status" value="1"/>
</dbReference>
<dbReference type="GO" id="GO:0046983">
    <property type="term" value="F:protein dimerization activity"/>
    <property type="evidence" value="ECO:0007669"/>
    <property type="project" value="InterPro"/>
</dbReference>
<feature type="compositionally biased region" description="Low complexity" evidence="3">
    <location>
        <begin position="685"/>
        <end position="698"/>
    </location>
</feature>
<name>W9QRQ9_9ROSA</name>
<feature type="region of interest" description="Disordered" evidence="3">
    <location>
        <begin position="428"/>
        <end position="451"/>
    </location>
</feature>
<feature type="domain" description="SPRY" evidence="4">
    <location>
        <begin position="80"/>
        <end position="227"/>
    </location>
</feature>
<evidence type="ECO:0000256" key="3">
    <source>
        <dbReference type="SAM" id="MobiDB-lite"/>
    </source>
</evidence>
<dbReference type="Gene3D" id="2.60.120.920">
    <property type="match status" value="1"/>
</dbReference>
<evidence type="ECO:0000259" key="4">
    <source>
        <dbReference type="SMART" id="SM00449"/>
    </source>
</evidence>
<dbReference type="GO" id="GO:0003723">
    <property type="term" value="F:RNA binding"/>
    <property type="evidence" value="ECO:0007669"/>
    <property type="project" value="TreeGrafter"/>
</dbReference>
<dbReference type="Pfam" id="PF05699">
    <property type="entry name" value="Dimer_Tnp_hAT"/>
    <property type="match status" value="1"/>
</dbReference>
<feature type="compositionally biased region" description="Basic residues" evidence="3">
    <location>
        <begin position="699"/>
        <end position="713"/>
    </location>
</feature>
<dbReference type="InterPro" id="IPR008906">
    <property type="entry name" value="HATC_C_dom"/>
</dbReference>
<dbReference type="Pfam" id="PF00622">
    <property type="entry name" value="SPRY"/>
    <property type="match status" value="1"/>
</dbReference>
<dbReference type="PANTHER" id="PTHR12381">
    <property type="entry name" value="HETEROGENEOUS NUCLEAR RIBONUCLEOPROTEIN U FAMILY MEMBER"/>
    <property type="match status" value="1"/>
</dbReference>
<sequence>MASTKRGAPEDDEPEAFKKAKFDDASSSSEPKPKQRVVLNPADCDLDFTIEGNGLQGYALHEQGFAYCWSGACANVGIRGGKYCFSCKIISIQPVEMEDTSPEQKNVCRLGVSRGDDSVGNLGETEHSFGFGGTGKFSNDGKFLDYGEKFGVGDTIVCTVNLEEKPFASIGFSKNGKWLGIAKKFDAGPKGLGVVHSPVRKLQWKSAFYPHVLLKNVVVQLQFSVEDGLVPEEGFKPWESALEDGNAVMGPIFSDIGDCEVIMMVGLPASGKTTWAEKWVKEHPEKRYLTLGTNLALDRMKVPGHLRKQNYGERFDHLMDRATGVFNTPLSRAANTHRNYIIDQTNVFKSARKRKLKPFALFKKIYLERIFTTCIAVVVFPQPGELMLRSKKRFQEMGKEVPADAVNNMLELDQVESQRSLDEMKWSLEPKSNSNSRNDSSPYPQGSSVWSSSTSSYSPWESPIRPHPMPSLQYQGPSTVTSENWMCSYLPAPPSKCTNYQILDQVTGQLGSTRSLPEAYRGKQSFPAHKATTLHGTCTNSNYESSFHRDNSGYYPNYGVETCSRSDVDGNSNNFGASINNYSSNSMIEPLPLESTRASLHYNVSPAHYSGPQNLSSYQQAAPRAPPFCPSPLAPYGSGIPVDAQHNVEEEKFPTNEFVTHESINPSPGGHTGGRGRNGSRRGEAASASVTGSASVATSRRKCKRTLTNKKKTTQTEAGSGSSSTGGSGGFNELMAYLSESLVVDGTRESFDLVQRWRARDLTWPILTRFSMDIFFIPVSTISSEQAFSTIGRILEERRNALQKDIIEALICIKDWDHADQRLQDTILLTSQEWIDEFNRLTFNYEDDLSASN</sequence>
<dbReference type="Proteomes" id="UP000030645">
    <property type="component" value="Unassembled WGS sequence"/>
</dbReference>
<dbReference type="CDD" id="cd12884">
    <property type="entry name" value="SPRY_hnRNP"/>
    <property type="match status" value="1"/>
</dbReference>
<dbReference type="InterPro" id="IPR043136">
    <property type="entry name" value="B30.2/SPRY_sf"/>
</dbReference>
<keyword evidence="6" id="KW-1185">Reference proteome</keyword>
<dbReference type="InterPro" id="IPR035778">
    <property type="entry name" value="SPRY_hnRNP_U"/>
</dbReference>
<dbReference type="GO" id="GO:1990904">
    <property type="term" value="C:ribonucleoprotein complex"/>
    <property type="evidence" value="ECO:0007669"/>
    <property type="project" value="UniProtKB-KW"/>
</dbReference>
<organism evidence="5 6">
    <name type="scientific">Morus notabilis</name>
    <dbReference type="NCBI Taxonomy" id="981085"/>
    <lineage>
        <taxon>Eukaryota</taxon>
        <taxon>Viridiplantae</taxon>
        <taxon>Streptophyta</taxon>
        <taxon>Embryophyta</taxon>
        <taxon>Tracheophyta</taxon>
        <taxon>Spermatophyta</taxon>
        <taxon>Magnoliopsida</taxon>
        <taxon>eudicotyledons</taxon>
        <taxon>Gunneridae</taxon>
        <taxon>Pentapetalae</taxon>
        <taxon>rosids</taxon>
        <taxon>fabids</taxon>
        <taxon>Rosales</taxon>
        <taxon>Moraceae</taxon>
        <taxon>Moreae</taxon>
        <taxon>Morus</taxon>
    </lineage>
</organism>
<reference evidence="6" key="1">
    <citation type="submission" date="2013-01" db="EMBL/GenBank/DDBJ databases">
        <title>Draft Genome Sequence of a Mulberry Tree, Morus notabilis C.K. Schneid.</title>
        <authorList>
            <person name="He N."/>
            <person name="Zhao S."/>
        </authorList>
    </citation>
    <scope>NUCLEOTIDE SEQUENCE</scope>
</reference>
<dbReference type="Gene3D" id="3.40.50.300">
    <property type="entry name" value="P-loop containing nucleotide triphosphate hydrolases"/>
    <property type="match status" value="1"/>
</dbReference>
<keyword evidence="2" id="KW-0539">Nucleus</keyword>
<dbReference type="AlphaFoldDB" id="W9QRQ9"/>
<dbReference type="InterPro" id="IPR027417">
    <property type="entry name" value="P-loop_NTPase"/>
</dbReference>
<evidence type="ECO:0000313" key="6">
    <source>
        <dbReference type="Proteomes" id="UP000030645"/>
    </source>
</evidence>
<evidence type="ECO:0000256" key="1">
    <source>
        <dbReference type="ARBA" id="ARBA00004123"/>
    </source>
</evidence>
<dbReference type="InterPro" id="IPR003877">
    <property type="entry name" value="SPRY_dom"/>
</dbReference>
<evidence type="ECO:0000256" key="2">
    <source>
        <dbReference type="ARBA" id="ARBA00023242"/>
    </source>
</evidence>
<dbReference type="InterPro" id="IPR012337">
    <property type="entry name" value="RNaseH-like_sf"/>
</dbReference>
<dbReference type="Pfam" id="PF13671">
    <property type="entry name" value="AAA_33"/>
    <property type="match status" value="1"/>
</dbReference>
<evidence type="ECO:0000313" key="5">
    <source>
        <dbReference type="EMBL" id="EXB51824.1"/>
    </source>
</evidence>
<dbReference type="GO" id="GO:0005634">
    <property type="term" value="C:nucleus"/>
    <property type="evidence" value="ECO:0007669"/>
    <property type="project" value="UniProtKB-SubCell"/>
</dbReference>
<protein>
    <submittedName>
        <fullName evidence="5">Heterogeneous nuclear ribonucleoprotein U-like protein 1</fullName>
    </submittedName>
</protein>
<keyword evidence="5" id="KW-0687">Ribonucleoprotein</keyword>
<dbReference type="PANTHER" id="PTHR12381:SF56">
    <property type="entry name" value="B30.2_SPRY DOMAIN-CONTAINING PROTEIN-RELATED"/>
    <property type="match status" value="1"/>
</dbReference>
<dbReference type="GO" id="GO:0000380">
    <property type="term" value="P:alternative mRNA splicing, via spliceosome"/>
    <property type="evidence" value="ECO:0007669"/>
    <property type="project" value="TreeGrafter"/>
</dbReference>
<proteinExistence type="predicted"/>
<dbReference type="SMART" id="SM00449">
    <property type="entry name" value="SPRY"/>
    <property type="match status" value="1"/>
</dbReference>
<feature type="region of interest" description="Disordered" evidence="3">
    <location>
        <begin position="1"/>
        <end position="36"/>
    </location>
</feature>
<gene>
    <name evidence="5" type="ORF">L484_006397</name>
</gene>